<dbReference type="Proteomes" id="UP001501509">
    <property type="component" value="Unassembled WGS sequence"/>
</dbReference>
<evidence type="ECO:0000313" key="2">
    <source>
        <dbReference type="Proteomes" id="UP001501509"/>
    </source>
</evidence>
<organism evidence="1 2">
    <name type="scientific">Actinomadura fulvescens</name>
    <dbReference type="NCBI Taxonomy" id="46160"/>
    <lineage>
        <taxon>Bacteria</taxon>
        <taxon>Bacillati</taxon>
        <taxon>Actinomycetota</taxon>
        <taxon>Actinomycetes</taxon>
        <taxon>Streptosporangiales</taxon>
        <taxon>Thermomonosporaceae</taxon>
        <taxon>Actinomadura</taxon>
    </lineage>
</organism>
<comment type="caution">
    <text evidence="1">The sequence shown here is derived from an EMBL/GenBank/DDBJ whole genome shotgun (WGS) entry which is preliminary data.</text>
</comment>
<evidence type="ECO:0000313" key="1">
    <source>
        <dbReference type="EMBL" id="GAA2634094.1"/>
    </source>
</evidence>
<dbReference type="EMBL" id="BAAATD010000018">
    <property type="protein sequence ID" value="GAA2634094.1"/>
    <property type="molecule type" value="Genomic_DNA"/>
</dbReference>
<proteinExistence type="predicted"/>
<name>A0ABP6D4K5_9ACTN</name>
<gene>
    <name evidence="1" type="ORF">GCM10010411_86060</name>
</gene>
<sequence length="162" mass="16836">MPIQHVIAYTRLAARFAHVTAEAGGRPDEAAAAVAAKRVVHAACAAQMHALGVVDLAPDEPASTLEGTARRLSELATESAWASRAIIQAIAHEEWCVASHAVDDAQRAACAALEAAEKAERQIVAPDSALCREAAQLAMEQATAQAVTDIGLQRAARVAVPS</sequence>
<accession>A0ABP6D4K5</accession>
<keyword evidence="2" id="KW-1185">Reference proteome</keyword>
<reference evidence="2" key="1">
    <citation type="journal article" date="2019" name="Int. J. Syst. Evol. Microbiol.">
        <title>The Global Catalogue of Microorganisms (GCM) 10K type strain sequencing project: providing services to taxonomists for standard genome sequencing and annotation.</title>
        <authorList>
            <consortium name="The Broad Institute Genomics Platform"/>
            <consortium name="The Broad Institute Genome Sequencing Center for Infectious Disease"/>
            <person name="Wu L."/>
            <person name="Ma J."/>
        </authorList>
    </citation>
    <scope>NUCLEOTIDE SEQUENCE [LARGE SCALE GENOMIC DNA]</scope>
    <source>
        <strain evidence="2">JCM 6833</strain>
    </source>
</reference>
<dbReference type="RefSeq" id="WP_344548303.1">
    <property type="nucleotide sequence ID" value="NZ_BAAATD010000018.1"/>
</dbReference>
<protein>
    <submittedName>
        <fullName evidence="1">Uncharacterized protein</fullName>
    </submittedName>
</protein>